<accession>A0A371IA79</accession>
<evidence type="ECO:0000313" key="3">
    <source>
        <dbReference type="Proteomes" id="UP000257109"/>
    </source>
</evidence>
<keyword evidence="1" id="KW-0812">Transmembrane</keyword>
<organism evidence="2 3">
    <name type="scientific">Mucuna pruriens</name>
    <name type="common">Velvet bean</name>
    <name type="synonym">Dolichos pruriens</name>
    <dbReference type="NCBI Taxonomy" id="157652"/>
    <lineage>
        <taxon>Eukaryota</taxon>
        <taxon>Viridiplantae</taxon>
        <taxon>Streptophyta</taxon>
        <taxon>Embryophyta</taxon>
        <taxon>Tracheophyta</taxon>
        <taxon>Spermatophyta</taxon>
        <taxon>Magnoliopsida</taxon>
        <taxon>eudicotyledons</taxon>
        <taxon>Gunneridae</taxon>
        <taxon>Pentapetalae</taxon>
        <taxon>rosids</taxon>
        <taxon>fabids</taxon>
        <taxon>Fabales</taxon>
        <taxon>Fabaceae</taxon>
        <taxon>Papilionoideae</taxon>
        <taxon>50 kb inversion clade</taxon>
        <taxon>NPAAA clade</taxon>
        <taxon>indigoferoid/millettioid clade</taxon>
        <taxon>Phaseoleae</taxon>
        <taxon>Mucuna</taxon>
    </lineage>
</organism>
<keyword evidence="1" id="KW-0472">Membrane</keyword>
<comment type="caution">
    <text evidence="2">The sequence shown here is derived from an EMBL/GenBank/DDBJ whole genome shotgun (WGS) entry which is preliminary data.</text>
</comment>
<feature type="non-terminal residue" evidence="2">
    <location>
        <position position="1"/>
    </location>
</feature>
<dbReference type="AlphaFoldDB" id="A0A371IA79"/>
<dbReference type="Proteomes" id="UP000257109">
    <property type="component" value="Unassembled WGS sequence"/>
</dbReference>
<proteinExistence type="predicted"/>
<gene>
    <name evidence="2" type="ORF">CR513_03331</name>
</gene>
<feature type="transmembrane region" description="Helical" evidence="1">
    <location>
        <begin position="44"/>
        <end position="65"/>
    </location>
</feature>
<keyword evidence="3" id="KW-1185">Reference proteome</keyword>
<dbReference type="OrthoDB" id="1727045at2759"/>
<keyword evidence="1" id="KW-1133">Transmembrane helix</keyword>
<protein>
    <submittedName>
        <fullName evidence="2">WAT1-related protein</fullName>
    </submittedName>
</protein>
<sequence length="89" mass="10052">MAGPWKNWYKEVAPFCALVTVQFTEVGVNILFKEATMKGLSYYVFILYSFALSTLILLLPLPFIFRRSPELPSLNLSLLCKISSLGFLA</sequence>
<evidence type="ECO:0000256" key="1">
    <source>
        <dbReference type="SAM" id="Phobius"/>
    </source>
</evidence>
<reference evidence="2" key="1">
    <citation type="submission" date="2018-05" db="EMBL/GenBank/DDBJ databases">
        <title>Draft genome of Mucuna pruriens seed.</title>
        <authorList>
            <person name="Nnadi N.E."/>
            <person name="Vos R."/>
            <person name="Hasami M.H."/>
            <person name="Devisetty U.K."/>
            <person name="Aguiy J.C."/>
        </authorList>
    </citation>
    <scope>NUCLEOTIDE SEQUENCE [LARGE SCALE GENOMIC DNA]</scope>
    <source>
        <strain evidence="2">JCA_2017</strain>
    </source>
</reference>
<name>A0A371IA79_MUCPR</name>
<evidence type="ECO:0000313" key="2">
    <source>
        <dbReference type="EMBL" id="RDY11920.1"/>
    </source>
</evidence>
<dbReference type="EMBL" id="QJKJ01000553">
    <property type="protein sequence ID" value="RDY11920.1"/>
    <property type="molecule type" value="Genomic_DNA"/>
</dbReference>